<feature type="transmembrane region" description="Helical" evidence="1">
    <location>
        <begin position="12"/>
        <end position="34"/>
    </location>
</feature>
<keyword evidence="4" id="KW-1185">Reference proteome</keyword>
<feature type="transmembrane region" description="Helical" evidence="1">
    <location>
        <begin position="259"/>
        <end position="282"/>
    </location>
</feature>
<feature type="transmembrane region" description="Helical" evidence="1">
    <location>
        <begin position="54"/>
        <end position="73"/>
    </location>
</feature>
<dbReference type="RefSeq" id="WP_062184541.1">
    <property type="nucleotide sequence ID" value="NZ_BBXL01000028.1"/>
</dbReference>
<feature type="transmembrane region" description="Helical" evidence="1">
    <location>
        <begin position="227"/>
        <end position="247"/>
    </location>
</feature>
<name>A0A1M5JEM7_9BACT</name>
<dbReference type="GO" id="GO:0080120">
    <property type="term" value="P:CAAX-box protein maturation"/>
    <property type="evidence" value="ECO:0007669"/>
    <property type="project" value="UniProtKB-ARBA"/>
</dbReference>
<proteinExistence type="predicted"/>
<organism evidence="3 4">
    <name type="scientific">Dysgonomonas macrotermitis</name>
    <dbReference type="NCBI Taxonomy" id="1346286"/>
    <lineage>
        <taxon>Bacteria</taxon>
        <taxon>Pseudomonadati</taxon>
        <taxon>Bacteroidota</taxon>
        <taxon>Bacteroidia</taxon>
        <taxon>Bacteroidales</taxon>
        <taxon>Dysgonomonadaceae</taxon>
        <taxon>Dysgonomonas</taxon>
    </lineage>
</organism>
<keyword evidence="1" id="KW-1133">Transmembrane helix</keyword>
<dbReference type="InterPro" id="IPR003675">
    <property type="entry name" value="Rce1/LyrA-like_dom"/>
</dbReference>
<feature type="transmembrane region" description="Helical" evidence="1">
    <location>
        <begin position="148"/>
        <end position="166"/>
    </location>
</feature>
<gene>
    <name evidence="3" type="ORF">SAMN05444362_12317</name>
</gene>
<protein>
    <recommendedName>
        <fullName evidence="2">CAAX prenyl protease 2/Lysostaphin resistance protein A-like domain-containing protein</fullName>
    </recommendedName>
</protein>
<dbReference type="PANTHER" id="PTHR36435">
    <property type="entry name" value="SLR1288 PROTEIN"/>
    <property type="match status" value="1"/>
</dbReference>
<feature type="domain" description="CAAX prenyl protease 2/Lysostaphin resistance protein A-like" evidence="2">
    <location>
        <begin position="152"/>
        <end position="239"/>
    </location>
</feature>
<dbReference type="STRING" id="1346286.SAMN05444362_12317"/>
<sequence length="296" mass="33824">MNKEIFLRMSSWSQLFFLLLFCFGGLIVGTLFVFAFAPVMGGMQSMNFMRVSQLIQSIFLFLVPAILCAFLFNENAKEYLKINKIINLKVLIYSVLLIITIQPLISFTGYYNRMITLPESFTALEQAMQAMEDTAAALLENLLADRSVHIIIFNVFIIAVVAGITEEFFFRGSLQQLVKKVCHNRHLAVWITAFIFSFIHFQFYGFIPRMLLGALLGYIFLWSGNLWIPVIVHILNNAMSVTIYYKFHGTPAYDQLESFGTGSTVWATIASVIVSGILFYLLSREYPRNNPEEFTI</sequence>
<reference evidence="4" key="1">
    <citation type="submission" date="2016-11" db="EMBL/GenBank/DDBJ databases">
        <authorList>
            <person name="Varghese N."/>
            <person name="Submissions S."/>
        </authorList>
    </citation>
    <scope>NUCLEOTIDE SEQUENCE [LARGE SCALE GENOMIC DNA]</scope>
    <source>
        <strain evidence="4">DSM 27370</strain>
    </source>
</reference>
<dbReference type="PANTHER" id="PTHR36435:SF1">
    <property type="entry name" value="CAAX AMINO TERMINAL PROTEASE FAMILY PROTEIN"/>
    <property type="match status" value="1"/>
</dbReference>
<evidence type="ECO:0000259" key="2">
    <source>
        <dbReference type="Pfam" id="PF02517"/>
    </source>
</evidence>
<dbReference type="InterPro" id="IPR052710">
    <property type="entry name" value="CAAX_protease"/>
</dbReference>
<accession>A0A1M5JEM7</accession>
<dbReference type="GO" id="GO:0004175">
    <property type="term" value="F:endopeptidase activity"/>
    <property type="evidence" value="ECO:0007669"/>
    <property type="project" value="UniProtKB-ARBA"/>
</dbReference>
<keyword evidence="1" id="KW-0812">Transmembrane</keyword>
<dbReference type="Pfam" id="PF02517">
    <property type="entry name" value="Rce1-like"/>
    <property type="match status" value="1"/>
</dbReference>
<evidence type="ECO:0000313" key="3">
    <source>
        <dbReference type="EMBL" id="SHG38719.1"/>
    </source>
</evidence>
<feature type="transmembrane region" description="Helical" evidence="1">
    <location>
        <begin position="187"/>
        <end position="207"/>
    </location>
</feature>
<keyword evidence="1" id="KW-0472">Membrane</keyword>
<dbReference type="EMBL" id="FQUC01000023">
    <property type="protein sequence ID" value="SHG38719.1"/>
    <property type="molecule type" value="Genomic_DNA"/>
</dbReference>
<evidence type="ECO:0000256" key="1">
    <source>
        <dbReference type="SAM" id="Phobius"/>
    </source>
</evidence>
<feature type="transmembrane region" description="Helical" evidence="1">
    <location>
        <begin position="85"/>
        <end position="105"/>
    </location>
</feature>
<dbReference type="Proteomes" id="UP000184480">
    <property type="component" value="Unassembled WGS sequence"/>
</dbReference>
<dbReference type="AlphaFoldDB" id="A0A1M5JEM7"/>
<evidence type="ECO:0000313" key="4">
    <source>
        <dbReference type="Proteomes" id="UP000184480"/>
    </source>
</evidence>
<dbReference type="OrthoDB" id="1523022at2"/>